<feature type="coiled-coil region" evidence="4">
    <location>
        <begin position="169"/>
        <end position="301"/>
    </location>
</feature>
<keyword evidence="8" id="KW-1185">Reference proteome</keyword>
<feature type="region of interest" description="Disordered" evidence="5">
    <location>
        <begin position="110"/>
        <end position="143"/>
    </location>
</feature>
<dbReference type="InterPro" id="IPR050405">
    <property type="entry name" value="Intermediate_filament"/>
</dbReference>
<reference evidence="7 8" key="1">
    <citation type="journal article" date="2018" name="Nat. Ecol. Evol.">
        <title>Shark genomes provide insights into elasmobranch evolution and the origin of vertebrates.</title>
        <authorList>
            <person name="Hara Y"/>
            <person name="Yamaguchi K"/>
            <person name="Onimaru K"/>
            <person name="Kadota M"/>
            <person name="Koyanagi M"/>
            <person name="Keeley SD"/>
            <person name="Tatsumi K"/>
            <person name="Tanaka K"/>
            <person name="Motone F"/>
            <person name="Kageyama Y"/>
            <person name="Nozu R"/>
            <person name="Adachi N"/>
            <person name="Nishimura O"/>
            <person name="Nakagawa R"/>
            <person name="Tanegashima C"/>
            <person name="Kiyatake I"/>
            <person name="Matsumoto R"/>
            <person name="Murakumo K"/>
            <person name="Nishida K"/>
            <person name="Terakita A"/>
            <person name="Kuratani S"/>
            <person name="Sato K"/>
            <person name="Hyodo S Kuraku.S."/>
        </authorList>
    </citation>
    <scope>NUCLEOTIDE SEQUENCE [LARGE SCALE GENOMIC DNA]</scope>
</reference>
<dbReference type="GO" id="GO:0005737">
    <property type="term" value="C:cytoplasm"/>
    <property type="evidence" value="ECO:0007669"/>
    <property type="project" value="TreeGrafter"/>
</dbReference>
<dbReference type="GO" id="GO:0030424">
    <property type="term" value="C:axon"/>
    <property type="evidence" value="ECO:0007669"/>
    <property type="project" value="TreeGrafter"/>
</dbReference>
<comment type="caution">
    <text evidence="7">The sequence shown here is derived from an EMBL/GenBank/DDBJ whole genome shotgun (WGS) entry which is preliminary data.</text>
</comment>
<feature type="compositionally biased region" description="Basic and acidic residues" evidence="5">
    <location>
        <begin position="717"/>
        <end position="740"/>
    </location>
</feature>
<feature type="coiled-coil region" evidence="4">
    <location>
        <begin position="360"/>
        <end position="440"/>
    </location>
</feature>
<sequence length="1026" mass="116115">MGRSDLNVKAEREREREKESEKVAYVIHRQFPRQNSEQWGQRAGWCSIDNPLYKEQEEQALHSVAGRTDSSKMNFSWDSVGMSPHRKVYTDPQARTLSYSVPPLRAQNWSRTSGRVSSAGKGASGRGFSSAAHRSSEALELSQTPLFASEGKARGANEKEQMQGLNDRFAGYIDKVRQLEQHNKGLEAEITELRQRQTSSSRLASIYEPEIRELRQLIQEIENQKGQVLLEREHLGEDLQQLQAKLEEETRVRDELQASIDMCKKDTDAAHLVKLELEKKAQALADEIEFLKSNHEEEVAELFAQIQASQVGLEMKDFLKPDLTGALREIRAQLEGYTNVNLQQAEQWFRSKVAKLNQAAEMNNEAIQTTRQEINEYRKQLQTKSIELETVRGTKESLEKQLSDIEERHDAELVHYQDTIQQLENELRNTKWEMSLHLREYEDLLNVKMALDVEIASYRKLLEGEETRFGSITGSYTPPSYAYRQVQPMAHSVYVTTKGKGTPTKAAPQYKFVEEIISETTKEVDIAELEDTIQTAISDDGSGEKFDEDDQTKQEDEEDKDEATTAEASDEEEAERESETKEESAEEEAIEGKETEEDGTMTTEESEEKESAETKESNGEETTEIKGKDESTKTKETEGQDAAEMKDNVEEETADSRDEEENTEANEPEEPETTETKGKAGQQEVKDIAEEKAPERKQGKEDSTERKESATQAIAETKADAEQEKTAGTKEKAENEKQAAIEEDQTEPSDATDKRNGKEKEEDHVTQQKEESKGTTTNQKDEPHPVAEEIAEESKDTKKPDKPELESDKVKEKAKTDAKEAAFQELAKESEKQTVKVEKVQVSEVTKVSETSEQTKKSIEQPKEEKVKDKTTDVPKKEEKETSKDNTVTLEEMQTDKDSSKKQSSKETEEKMVKASEAEKVQEKVASDTSESKSTQSIDRTAEAIINGLDIKIDKEDIEVETDKKTTKVSTQVVQKVAEETIKSKEEIVKITMTSTMKKEVIDETKKEEKSMSASSYTQSEAKGSI</sequence>
<evidence type="ECO:0000259" key="6">
    <source>
        <dbReference type="PROSITE" id="PS51842"/>
    </source>
</evidence>
<evidence type="ECO:0000313" key="7">
    <source>
        <dbReference type="EMBL" id="GCC37990.1"/>
    </source>
</evidence>
<evidence type="ECO:0000313" key="8">
    <source>
        <dbReference type="Proteomes" id="UP000287033"/>
    </source>
</evidence>
<dbReference type="GO" id="GO:0099160">
    <property type="term" value="C:postsynaptic intermediate filament cytoskeleton"/>
    <property type="evidence" value="ECO:0007669"/>
    <property type="project" value="TreeGrafter"/>
</dbReference>
<keyword evidence="1" id="KW-0403">Intermediate filament</keyword>
<evidence type="ECO:0000256" key="3">
    <source>
        <dbReference type="ARBA" id="ARBA00061646"/>
    </source>
</evidence>
<dbReference type="SUPFAM" id="SSF64593">
    <property type="entry name" value="Intermediate filament protein, coiled coil region"/>
    <property type="match status" value="2"/>
</dbReference>
<dbReference type="GO" id="GO:0005200">
    <property type="term" value="F:structural constituent of cytoskeleton"/>
    <property type="evidence" value="ECO:0007669"/>
    <property type="project" value="TreeGrafter"/>
</dbReference>
<proteinExistence type="inferred from homology"/>
<dbReference type="Proteomes" id="UP000287033">
    <property type="component" value="Unassembled WGS sequence"/>
</dbReference>
<feature type="domain" description="IF rod" evidence="6">
    <location>
        <begin position="158"/>
        <end position="469"/>
    </location>
</feature>
<name>A0A401T5U8_CHIPU</name>
<comment type="similarity">
    <text evidence="3">Belongs to the intermediate filament family.</text>
</comment>
<feature type="compositionally biased region" description="Acidic residues" evidence="5">
    <location>
        <begin position="649"/>
        <end position="673"/>
    </location>
</feature>
<feature type="compositionally biased region" description="Basic and acidic residues" evidence="5">
    <location>
        <begin position="751"/>
        <end position="841"/>
    </location>
</feature>
<dbReference type="Gene3D" id="1.20.5.170">
    <property type="match status" value="1"/>
</dbReference>
<dbReference type="Gene3D" id="1.20.5.1160">
    <property type="entry name" value="Vasodilator-stimulated phosphoprotein"/>
    <property type="match status" value="1"/>
</dbReference>
<feature type="region of interest" description="Disordered" evidence="5">
    <location>
        <begin position="1"/>
        <end position="20"/>
    </location>
</feature>
<dbReference type="GO" id="GO:0033693">
    <property type="term" value="P:neurofilament bundle assembly"/>
    <property type="evidence" value="ECO:0007669"/>
    <property type="project" value="TreeGrafter"/>
</dbReference>
<feature type="region of interest" description="Disordered" evidence="5">
    <location>
        <begin position="1001"/>
        <end position="1026"/>
    </location>
</feature>
<evidence type="ECO:0000256" key="2">
    <source>
        <dbReference type="ARBA" id="ARBA00023054"/>
    </source>
</evidence>
<dbReference type="Gene3D" id="1.20.5.500">
    <property type="entry name" value="Single helix bin"/>
    <property type="match status" value="1"/>
</dbReference>
<feature type="compositionally biased region" description="Basic and acidic residues" evidence="5">
    <location>
        <begin position="853"/>
        <end position="884"/>
    </location>
</feature>
<dbReference type="SMART" id="SM01391">
    <property type="entry name" value="Filament"/>
    <property type="match status" value="1"/>
</dbReference>
<feature type="region of interest" description="Disordered" evidence="5">
    <location>
        <begin position="535"/>
        <end position="939"/>
    </location>
</feature>
<dbReference type="PANTHER" id="PTHR45652:SF10">
    <property type="entry name" value="NEUROFILAMENT MEDIUM POLYPEPTIDE ISOFORM X1"/>
    <property type="match status" value="1"/>
</dbReference>
<feature type="compositionally biased region" description="Basic and acidic residues" evidence="5">
    <location>
        <begin position="674"/>
        <end position="709"/>
    </location>
</feature>
<protein>
    <recommendedName>
        <fullName evidence="6">IF rod domain-containing protein</fullName>
    </recommendedName>
</protein>
<dbReference type="FunFam" id="1.20.5.170:FF:000002">
    <property type="entry name" value="Type I keratin KA11"/>
    <property type="match status" value="1"/>
</dbReference>
<dbReference type="EMBL" id="BEZZ01001091">
    <property type="protein sequence ID" value="GCC37990.1"/>
    <property type="molecule type" value="Genomic_DNA"/>
</dbReference>
<dbReference type="Pfam" id="PF00038">
    <property type="entry name" value="Filament"/>
    <property type="match status" value="1"/>
</dbReference>
<feature type="compositionally biased region" description="Acidic residues" evidence="5">
    <location>
        <begin position="584"/>
        <end position="608"/>
    </location>
</feature>
<feature type="compositionally biased region" description="Basic and acidic residues" evidence="5">
    <location>
        <begin position="894"/>
        <end position="926"/>
    </location>
</feature>
<accession>A0A401T5U8</accession>
<evidence type="ECO:0000256" key="5">
    <source>
        <dbReference type="SAM" id="MobiDB-lite"/>
    </source>
</evidence>
<dbReference type="PANTHER" id="PTHR45652">
    <property type="entry name" value="GLIAL FIBRILLARY ACIDIC PROTEIN"/>
    <property type="match status" value="1"/>
</dbReference>
<dbReference type="OrthoDB" id="2441647at2759"/>
<feature type="compositionally biased region" description="Low complexity" evidence="5">
    <location>
        <begin position="842"/>
        <end position="852"/>
    </location>
</feature>
<dbReference type="STRING" id="137246.A0A401T5U8"/>
<evidence type="ECO:0000256" key="1">
    <source>
        <dbReference type="ARBA" id="ARBA00022754"/>
    </source>
</evidence>
<feature type="compositionally biased region" description="Basic and acidic residues" evidence="5">
    <location>
        <begin position="609"/>
        <end position="648"/>
    </location>
</feature>
<dbReference type="FunFam" id="1.20.5.1160:FF:000001">
    <property type="entry name" value="Keratin type II"/>
    <property type="match status" value="1"/>
</dbReference>
<feature type="compositionally biased region" description="Polar residues" evidence="5">
    <location>
        <begin position="1012"/>
        <end position="1026"/>
    </location>
</feature>
<feature type="compositionally biased region" description="Acidic residues" evidence="5">
    <location>
        <begin position="546"/>
        <end position="561"/>
    </location>
</feature>
<dbReference type="FunFam" id="1.20.5.500:FF:000001">
    <property type="entry name" value="Type II keratin 23"/>
    <property type="match status" value="1"/>
</dbReference>
<gene>
    <name evidence="7" type="ORF">chiPu_0016501</name>
</gene>
<dbReference type="PROSITE" id="PS51842">
    <property type="entry name" value="IF_ROD_2"/>
    <property type="match status" value="1"/>
</dbReference>
<feature type="compositionally biased region" description="Basic and acidic residues" evidence="5">
    <location>
        <begin position="1001"/>
        <end position="1011"/>
    </location>
</feature>
<evidence type="ECO:0000256" key="4">
    <source>
        <dbReference type="SAM" id="Coils"/>
    </source>
</evidence>
<keyword evidence="2 4" id="KW-0175">Coiled coil</keyword>
<feature type="compositionally biased region" description="Polar residues" evidence="5">
    <location>
        <begin position="927"/>
        <end position="939"/>
    </location>
</feature>
<dbReference type="GO" id="GO:0005882">
    <property type="term" value="C:intermediate filament"/>
    <property type="evidence" value="ECO:0007669"/>
    <property type="project" value="UniProtKB-KW"/>
</dbReference>
<dbReference type="OMA" id="KFEKPNE"/>
<organism evidence="7 8">
    <name type="scientific">Chiloscyllium punctatum</name>
    <name type="common">Brownbanded bambooshark</name>
    <name type="synonym">Hemiscyllium punctatum</name>
    <dbReference type="NCBI Taxonomy" id="137246"/>
    <lineage>
        <taxon>Eukaryota</taxon>
        <taxon>Metazoa</taxon>
        <taxon>Chordata</taxon>
        <taxon>Craniata</taxon>
        <taxon>Vertebrata</taxon>
        <taxon>Chondrichthyes</taxon>
        <taxon>Elasmobranchii</taxon>
        <taxon>Galeomorphii</taxon>
        <taxon>Galeoidea</taxon>
        <taxon>Orectolobiformes</taxon>
        <taxon>Hemiscylliidae</taxon>
        <taxon>Chiloscyllium</taxon>
    </lineage>
</organism>
<dbReference type="AlphaFoldDB" id="A0A401T5U8"/>
<dbReference type="InterPro" id="IPR039008">
    <property type="entry name" value="IF_rod_dom"/>
</dbReference>